<sequence>MHRPSWTVVISGIFMGYIVHSLYSISFLFVAPSCVKHEPCMKSYLHHEPKLQLHFFISPMSEPNPSETEHVYSTQEFNYTKQQLLPVSLKIPAKTRQNGTLFLHIIIVPDSHNHDYSFIKLKMNPYVTYTRIKLTQFIVPEAEVFNLLGEKMKTTKKTPLKQIKPQTISHLRSQVTFTMITDISELPHREIPAMLFPNLRLTHDKMFLPIVNYDFLHTRHKDLVKITSDSYLMNVTIVYTPVSIGYLRLIYQVKASMEAMKTLGFSDNDIDDAKGIFADTNIYLLISTILIASMHMMFDFLAFKNDISFWRSKGSFEGLSVSTIVWRAFSQTIIFFYLIDEGTSLLVLIPSGISTLIEFWKMKKVLRLEIVRYNGIIPKLKLQKDKEMDIEETKTREYDSESLYYLMYLLYPLIIAGAIYSLIYQSHKSWYSWCINSLVNGVYAFGFLFMLPQLFVNYKLKSVAHLPWRTFMYKAFNTFIDDVFAFIITMPVAHRVACFRDDAIFLVYLYQRWLYPVDKNRRDTVTITEEVGASVIENKTSLKKLD</sequence>
<dbReference type="AlphaFoldDB" id="A0AA39C555"/>
<evidence type="ECO:0000313" key="16">
    <source>
        <dbReference type="EMBL" id="KAK0158110.1"/>
    </source>
</evidence>
<evidence type="ECO:0000256" key="6">
    <source>
        <dbReference type="ARBA" id="ARBA00024615"/>
    </source>
</evidence>
<feature type="transmembrane region" description="Helical" evidence="15">
    <location>
        <begin position="403"/>
        <end position="424"/>
    </location>
</feature>
<evidence type="ECO:0000256" key="3">
    <source>
        <dbReference type="ARBA" id="ARBA00022692"/>
    </source>
</evidence>
<evidence type="ECO:0000256" key="4">
    <source>
        <dbReference type="ARBA" id="ARBA00022989"/>
    </source>
</evidence>
<dbReference type="PANTHER" id="PTHR21347:SF0">
    <property type="entry name" value="LIPID SCRAMBLASE CLPTM1L"/>
    <property type="match status" value="1"/>
</dbReference>
<evidence type="ECO:0000313" key="17">
    <source>
        <dbReference type="Proteomes" id="UP001168990"/>
    </source>
</evidence>
<comment type="catalytic activity">
    <reaction evidence="7">
        <text>a 1,2-diacyl-sn-glycero-3-phosphocholine(in) = a 1,2-diacyl-sn-glycero-3-phosphocholine(out)</text>
        <dbReference type="Rhea" id="RHEA:38571"/>
        <dbReference type="ChEBI" id="CHEBI:57643"/>
    </reaction>
</comment>
<dbReference type="GO" id="GO:0016020">
    <property type="term" value="C:membrane"/>
    <property type="evidence" value="ECO:0007669"/>
    <property type="project" value="UniProtKB-SubCell"/>
</dbReference>
<comment type="catalytic activity">
    <reaction evidence="8">
        <text>a 1,2-diacyl-sn-glycero-3-phospho-(1D-myo-inositol)(in) = a 1,2-diacyl-sn-glycero-3-phospho-(1D-myo-inositol)(out)</text>
        <dbReference type="Rhea" id="RHEA:38691"/>
        <dbReference type="ChEBI" id="CHEBI:57880"/>
    </reaction>
</comment>
<reference evidence="16" key="2">
    <citation type="submission" date="2023-03" db="EMBL/GenBank/DDBJ databases">
        <authorList>
            <person name="Inwood S.N."/>
            <person name="Skelly J.G."/>
            <person name="Guhlin J."/>
            <person name="Harrop T.W.R."/>
            <person name="Goldson S.G."/>
            <person name="Dearden P.K."/>
        </authorList>
    </citation>
    <scope>NUCLEOTIDE SEQUENCE</scope>
    <source>
        <strain evidence="16">Irish</strain>
        <tissue evidence="16">Whole body</tissue>
    </source>
</reference>
<keyword evidence="3 15" id="KW-0812">Transmembrane</keyword>
<proteinExistence type="inferred from homology"/>
<feature type="transmembrane region" description="Helical" evidence="15">
    <location>
        <begin position="6"/>
        <end position="31"/>
    </location>
</feature>
<evidence type="ECO:0000256" key="15">
    <source>
        <dbReference type="SAM" id="Phobius"/>
    </source>
</evidence>
<comment type="catalytic activity">
    <reaction evidence="6">
        <text>a 1,2-diacyl-sn-glycero-3-phosphoethanolamine(in) = a 1,2-diacyl-sn-glycero-3-phosphoethanolamine(out)</text>
        <dbReference type="Rhea" id="RHEA:38895"/>
        <dbReference type="ChEBI" id="CHEBI:64612"/>
    </reaction>
</comment>
<comment type="subcellular location">
    <subcellularLocation>
        <location evidence="1">Membrane</location>
        <topology evidence="1">Multi-pass membrane protein</topology>
    </subcellularLocation>
</comment>
<evidence type="ECO:0000256" key="14">
    <source>
        <dbReference type="ARBA" id="ARBA00093208"/>
    </source>
</evidence>
<keyword evidence="5 15" id="KW-0472">Membrane</keyword>
<name>A0AA39C555_9HYME</name>
<protein>
    <recommendedName>
        <fullName evidence="10">Lipid scramblase CLPTM1L</fullName>
    </recommendedName>
    <alternativeName>
        <fullName evidence="12">Cisplatin resistance-related protein 9</fullName>
    </alternativeName>
    <alternativeName>
        <fullName evidence="11">Cleft lip and palate transmembrane protein 1-like protein</fullName>
    </alternativeName>
</protein>
<evidence type="ECO:0000256" key="9">
    <source>
        <dbReference type="ARBA" id="ARBA00036810"/>
    </source>
</evidence>
<reference evidence="16" key="1">
    <citation type="journal article" date="2023" name="bioRxiv">
        <title>Scaffold-level genome assemblies of two parasitoid biocontrol wasps reveal the parthenogenesis mechanism and an associated novel virus.</title>
        <authorList>
            <person name="Inwood S."/>
            <person name="Skelly J."/>
            <person name="Guhlin J."/>
            <person name="Harrop T."/>
            <person name="Goldson S."/>
            <person name="Dearden P."/>
        </authorList>
    </citation>
    <scope>NUCLEOTIDE SEQUENCE</scope>
    <source>
        <strain evidence="16">Irish</strain>
        <tissue evidence="16">Whole body</tissue>
    </source>
</reference>
<comment type="caution">
    <text evidence="16">The sequence shown here is derived from an EMBL/GenBank/DDBJ whole genome shotgun (WGS) entry which is preliminary data.</text>
</comment>
<comment type="catalytic activity">
    <reaction evidence="9">
        <text>6-(alpha-D-glucosaminyl)-(1-octadecanoyl,2-(9Z)-octadecenoyl-sn-glycero-3-phospho)-1D-myo-inositol(in) = 6-(alpha-D-glucosaminyl)-(1-octadecanoyl,2-(9Z)-octadecenoyl-sn-glycero-3-phospho)-1D-myo-inositol(out)</text>
        <dbReference type="Rhea" id="RHEA:71495"/>
        <dbReference type="ChEBI" id="CHEBI:190691"/>
    </reaction>
</comment>
<organism evidence="16 17">
    <name type="scientific">Microctonus aethiopoides</name>
    <dbReference type="NCBI Taxonomy" id="144406"/>
    <lineage>
        <taxon>Eukaryota</taxon>
        <taxon>Metazoa</taxon>
        <taxon>Ecdysozoa</taxon>
        <taxon>Arthropoda</taxon>
        <taxon>Hexapoda</taxon>
        <taxon>Insecta</taxon>
        <taxon>Pterygota</taxon>
        <taxon>Neoptera</taxon>
        <taxon>Endopterygota</taxon>
        <taxon>Hymenoptera</taxon>
        <taxon>Apocrita</taxon>
        <taxon>Ichneumonoidea</taxon>
        <taxon>Braconidae</taxon>
        <taxon>Euphorinae</taxon>
        <taxon>Microctonus</taxon>
    </lineage>
</organism>
<comment type="catalytic activity">
    <reaction evidence="14">
        <text>a 6-(alpha-D-glucosaminyl)-1-(1,2-diacyl-sn-glycero-3-phospho)-1D-myo-inositol(in) = a 6-(alpha-D-glucosaminyl)-1-(1,2-diacyl-sn-glycero-3-phospho)-1D-myo-inositol(out)</text>
        <dbReference type="Rhea" id="RHEA:71491"/>
        <dbReference type="ChEBI" id="CHEBI:57997"/>
    </reaction>
</comment>
<evidence type="ECO:0000256" key="12">
    <source>
        <dbReference type="ARBA" id="ARBA00043155"/>
    </source>
</evidence>
<evidence type="ECO:0000256" key="5">
    <source>
        <dbReference type="ARBA" id="ARBA00023136"/>
    </source>
</evidence>
<evidence type="ECO:0000256" key="8">
    <source>
        <dbReference type="ARBA" id="ARBA00035895"/>
    </source>
</evidence>
<feature type="transmembrane region" description="Helical" evidence="15">
    <location>
        <begin position="282"/>
        <end position="303"/>
    </location>
</feature>
<feature type="transmembrane region" description="Helical" evidence="15">
    <location>
        <begin position="231"/>
        <end position="251"/>
    </location>
</feature>
<accession>A0AA39C555</accession>
<dbReference type="GO" id="GO:0012505">
    <property type="term" value="C:endomembrane system"/>
    <property type="evidence" value="ECO:0007669"/>
    <property type="project" value="TreeGrafter"/>
</dbReference>
<comment type="function">
    <text evidence="13">Scramblase that mediates the translocation of glucosaminylphosphatidylinositol (alpha-D-GlcN-(1-6)-(1,2-diacyl-sn-glycero-3-phospho)-1D-myo-inositol, GlcN-PI) across the endoplasmic reticulum (ER) membrane, from the cytosolic leaflet to the luminal leaflet of the ER membrane, where it participates in the biosynthesis of glycosylphosphatidylinositol (GPI). GPI is a lipid glycoconjugate involved in post-translational modification of proteins. Can also translocate 1,2-diacyl-sn-glycero-3-phospho-(1D-myo-inositol) (phosphatidylinositol or PI), as well as several other phospholipids (1,2-diacyl-sn-glycero-3-phosphocholine, 1,2-diacyl-sn-glycero-3-phosphoethanolamine), and N-acetylglucosaminylphosphatidylinositol (GlcNAc-PI) in vitro.</text>
</comment>
<dbReference type="Pfam" id="PF05602">
    <property type="entry name" value="CLPTM1"/>
    <property type="match status" value="1"/>
</dbReference>
<gene>
    <name evidence="16" type="ORF">PV328_009155</name>
</gene>
<dbReference type="Proteomes" id="UP001168990">
    <property type="component" value="Unassembled WGS sequence"/>
</dbReference>
<evidence type="ECO:0000256" key="2">
    <source>
        <dbReference type="ARBA" id="ARBA00009310"/>
    </source>
</evidence>
<evidence type="ECO:0000256" key="7">
    <source>
        <dbReference type="ARBA" id="ARBA00024631"/>
    </source>
</evidence>
<keyword evidence="4 15" id="KW-1133">Transmembrane helix</keyword>
<dbReference type="InterPro" id="IPR008429">
    <property type="entry name" value="CLPTM1"/>
</dbReference>
<dbReference type="EMBL" id="JAQQBS010001424">
    <property type="protein sequence ID" value="KAK0158110.1"/>
    <property type="molecule type" value="Genomic_DNA"/>
</dbReference>
<keyword evidence="17" id="KW-1185">Reference proteome</keyword>
<evidence type="ECO:0000256" key="11">
    <source>
        <dbReference type="ARBA" id="ARBA00042320"/>
    </source>
</evidence>
<evidence type="ECO:0000256" key="10">
    <source>
        <dbReference type="ARBA" id="ARBA00040905"/>
    </source>
</evidence>
<dbReference type="PANTHER" id="PTHR21347">
    <property type="entry name" value="CLEFT LIP AND PALATE ASSOCIATED TRANSMEMBRANE PROTEIN-RELATED"/>
    <property type="match status" value="1"/>
</dbReference>
<evidence type="ECO:0000256" key="13">
    <source>
        <dbReference type="ARBA" id="ARBA00045827"/>
    </source>
</evidence>
<evidence type="ECO:0000256" key="1">
    <source>
        <dbReference type="ARBA" id="ARBA00004141"/>
    </source>
</evidence>
<feature type="transmembrane region" description="Helical" evidence="15">
    <location>
        <begin position="430"/>
        <end position="451"/>
    </location>
</feature>
<comment type="similarity">
    <text evidence="2">Belongs to the CLPTM1 family.</text>
</comment>